<evidence type="ECO:0000313" key="4">
    <source>
        <dbReference type="Proteomes" id="UP000748531"/>
    </source>
</evidence>
<reference evidence="3" key="1">
    <citation type="submission" date="2019-05" db="EMBL/GenBank/DDBJ databases">
        <title>Annotation for the trematode Paragonimus heterotremus.</title>
        <authorList>
            <person name="Choi Y.-J."/>
        </authorList>
    </citation>
    <scope>NUCLEOTIDE SEQUENCE</scope>
    <source>
        <strain evidence="3">LC</strain>
    </source>
</reference>
<dbReference type="InterPro" id="IPR036691">
    <property type="entry name" value="Endo/exonu/phosph_ase_sf"/>
</dbReference>
<accession>A0A8J4WHL0</accession>
<feature type="domain" description="Endonuclease/exonuclease/phosphatase" evidence="2">
    <location>
        <begin position="1219"/>
        <end position="1349"/>
    </location>
</feature>
<dbReference type="GO" id="GO:0000175">
    <property type="term" value="F:3'-5'-RNA exonuclease activity"/>
    <property type="evidence" value="ECO:0007669"/>
    <property type="project" value="TreeGrafter"/>
</dbReference>
<protein>
    <recommendedName>
        <fullName evidence="2">Endonuclease/exonuclease/phosphatase domain-containing protein</fullName>
    </recommendedName>
</protein>
<dbReference type="Gene3D" id="3.60.10.10">
    <property type="entry name" value="Endonuclease/exonuclease/phosphatase"/>
    <property type="match status" value="1"/>
</dbReference>
<comment type="caution">
    <text evidence="3">The sequence shown here is derived from an EMBL/GenBank/DDBJ whole genome shotgun (WGS) entry which is preliminary data.</text>
</comment>
<proteinExistence type="predicted"/>
<feature type="domain" description="Endonuclease/exonuclease/phosphatase" evidence="2">
    <location>
        <begin position="994"/>
        <end position="1094"/>
    </location>
</feature>
<dbReference type="EMBL" id="LUCH01003055">
    <property type="protein sequence ID" value="KAF5400611.1"/>
    <property type="molecule type" value="Genomic_DNA"/>
</dbReference>
<feature type="compositionally biased region" description="Polar residues" evidence="1">
    <location>
        <begin position="1413"/>
        <end position="1431"/>
    </location>
</feature>
<gene>
    <name evidence="3" type="ORF">PHET_06251</name>
</gene>
<evidence type="ECO:0000313" key="3">
    <source>
        <dbReference type="EMBL" id="KAF5400611.1"/>
    </source>
</evidence>
<dbReference type="OrthoDB" id="428734at2759"/>
<name>A0A8J4WHL0_9TREM</name>
<feature type="compositionally biased region" description="Low complexity" evidence="1">
    <location>
        <begin position="1190"/>
        <end position="1211"/>
    </location>
</feature>
<dbReference type="SUPFAM" id="SSF56219">
    <property type="entry name" value="DNase I-like"/>
    <property type="match status" value="1"/>
</dbReference>
<keyword evidence="4" id="KW-1185">Reference proteome</keyword>
<feature type="region of interest" description="Disordered" evidence="1">
    <location>
        <begin position="1188"/>
        <end position="1217"/>
    </location>
</feature>
<feature type="region of interest" description="Disordered" evidence="1">
    <location>
        <begin position="1403"/>
        <end position="1441"/>
    </location>
</feature>
<evidence type="ECO:0000259" key="2">
    <source>
        <dbReference type="Pfam" id="PF03372"/>
    </source>
</evidence>
<dbReference type="Pfam" id="PF03372">
    <property type="entry name" value="Exo_endo_phos"/>
    <property type="match status" value="2"/>
</dbReference>
<dbReference type="PANTHER" id="PTHR12121">
    <property type="entry name" value="CARBON CATABOLITE REPRESSOR PROTEIN 4"/>
    <property type="match status" value="1"/>
</dbReference>
<dbReference type="InterPro" id="IPR005135">
    <property type="entry name" value="Endo/exonuclease/phosphatase"/>
</dbReference>
<feature type="region of interest" description="Disordered" evidence="1">
    <location>
        <begin position="729"/>
        <end position="749"/>
    </location>
</feature>
<sequence length="1441" mass="161392">MRESNIVKASSVLRQQVVMRTNRRIPAPLKLLPLLDFEKTSFIAPEDYSSTDVPGTVAARDHLCQISPHDQRGWLSAPPLVDTRTFETWAHPGVDDQTDGESHDIAGYLHNDASPDRASTCHLSPDPHLSELNYELSIVSSDEEVFLPDNDHSDMPLPVSTCYCPLVCAVDHEAQCGFCKTRQLCYPHNIGRLNIDKPSLVHSRHSVGQRKGPRGFHAQAHSSLMIDHSRRTCSETHTVGICACDCCTRLISPNSHHICRPSSNGRKQCVPKPVCKLASSSSHLPTGNHIFNASSTSNNTPDCSRLCSSTNHYDFCNHPCRGNVAVHFTRPFPLSQRNFSRMPIHKQSSRNKLSMDRWLCSEPPLSLLITRLHPAQFLFRVLVTPSVKWLGTFSQLFHRFSTSFELSPKYKLPWHRKMPNRLNWDPNRGASEFARYEQSLTAQSNLATSALISQHCDSSHGCEADFRDRRTYATIVAAPSMDPSSSSSCWLTPAEAVRASSKRHLSAEVDSELSPSAFDPNSPCSVSSAGLNALSSKFHVVSARATKESVAYTSSAASNSHVPPVLFAPRRYSYTSRPLISQPSFNSSLHAPMHPFSVGPNFASLCPYPATPVSQPNNLNGTIPATSVEHTCPSTYQPKEESIRFQDMNSRISAASNDHKSSVFVDLTGYDVVVSVERLPPIVESNVRHRRSSEKIIHSSECRSHVNFTRQSVPRKSSVSDRYTGSTAIPQYSEANGHGQSPPMGSPLSPPPPYSECVFPSPVNVRHLVSLPYPYIDYVSCLPYHFAYVPAPHPHPATWFHSPYAPWGHTYHSCSCQSCLISHPTSIPAQLPSSHVTNPKRCPCRCLLSSTYNTFFCPHHPRPLRYGGGSSHAGSTLFHWDYAQPTECRSSACSCMCSCGLDPTFVDNGPAGIKKSSRALIRSESGSTTNMQNCVYIPEPIRVSRAHDVYNALRTCLVPHYELRNYFTNAPPQRQWRKLEELSKDGFPFTLMCYNLLSPSYATPNMYPYCPSWALNWDYRRRFILDEIRMYHANIICLQEVETDQFEEIFKPELKKLNYDAVFLPKSRRRTMDMKDCKKVDGCAIFWQVDKFEKLHEFHHEFMFSCSNMCENPTPLMLNRVMTRDNVALGVIFETKGPAGAEGTGGRQFCVTTGHIHWDPEHSDVKMIQTILWTSELWAYIDQFLTGSGSASERNSPTSSSRSTPLSTRIPVPGPSSPAASMPVILCGDLNSLPDSGVVEFLMHGSLPKTHTDFLNNGFEYMFEDWRLLEKWAVDGDTLRHRFTFDRAYRDSQGMRMTNFTYDFKGMIDYVLYSRQHFRLLGSLDQIHESWFTERKIVGCPHSHFPSDHFALLVELELKPTPQLGILRSRTAGRSRCRSIEGTALVDLKQPCSPSFNSDPTVGVLRTIDNGKTDTSNLDSNPGHSDGNGNLSGIIGKQRKR</sequence>
<evidence type="ECO:0000256" key="1">
    <source>
        <dbReference type="SAM" id="MobiDB-lite"/>
    </source>
</evidence>
<dbReference type="Proteomes" id="UP000748531">
    <property type="component" value="Unassembled WGS sequence"/>
</dbReference>
<dbReference type="PANTHER" id="PTHR12121:SF100">
    <property type="entry name" value="POLY(A)-SPECIFIC RIBONUCLEASE"/>
    <property type="match status" value="1"/>
</dbReference>
<organism evidence="3 4">
    <name type="scientific">Paragonimus heterotremus</name>
    <dbReference type="NCBI Taxonomy" id="100268"/>
    <lineage>
        <taxon>Eukaryota</taxon>
        <taxon>Metazoa</taxon>
        <taxon>Spiralia</taxon>
        <taxon>Lophotrochozoa</taxon>
        <taxon>Platyhelminthes</taxon>
        <taxon>Trematoda</taxon>
        <taxon>Digenea</taxon>
        <taxon>Plagiorchiida</taxon>
        <taxon>Troglotremata</taxon>
        <taxon>Troglotrematidae</taxon>
        <taxon>Paragonimus</taxon>
    </lineage>
</organism>
<dbReference type="InterPro" id="IPR050410">
    <property type="entry name" value="CCR4/nocturin_mRNA_transcr"/>
</dbReference>